<name>A0A9X0XCX0_9BURK</name>
<sequence>MSKPLPPSLLAPPRTRAPRRARIQPAALAGAVVWGLMEVLALWRNRSPRGRARRMR</sequence>
<organism evidence="3 4">
    <name type="scientific">Aquariibacter lacus</name>
    <dbReference type="NCBI Taxonomy" id="2801332"/>
    <lineage>
        <taxon>Bacteria</taxon>
        <taxon>Pseudomonadati</taxon>
        <taxon>Pseudomonadota</taxon>
        <taxon>Betaproteobacteria</taxon>
        <taxon>Burkholderiales</taxon>
        <taxon>Sphaerotilaceae</taxon>
        <taxon>Aquariibacter</taxon>
    </lineage>
</organism>
<dbReference type="Proteomes" id="UP000643207">
    <property type="component" value="Unassembled WGS sequence"/>
</dbReference>
<keyword evidence="2" id="KW-0472">Membrane</keyword>
<proteinExistence type="predicted"/>
<dbReference type="RefSeq" id="WP_201824761.1">
    <property type="nucleotide sequence ID" value="NZ_JAERRA010000001.1"/>
</dbReference>
<dbReference type="AlphaFoldDB" id="A0A9X0XCX0"/>
<keyword evidence="2" id="KW-0812">Transmembrane</keyword>
<feature type="transmembrane region" description="Helical" evidence="2">
    <location>
        <begin position="23"/>
        <end position="43"/>
    </location>
</feature>
<keyword evidence="4" id="KW-1185">Reference proteome</keyword>
<accession>A0A9X0XCX0</accession>
<evidence type="ECO:0000313" key="4">
    <source>
        <dbReference type="Proteomes" id="UP000643207"/>
    </source>
</evidence>
<evidence type="ECO:0000256" key="1">
    <source>
        <dbReference type="SAM" id="MobiDB-lite"/>
    </source>
</evidence>
<evidence type="ECO:0000256" key="2">
    <source>
        <dbReference type="SAM" id="Phobius"/>
    </source>
</evidence>
<keyword evidence="2" id="KW-1133">Transmembrane helix</keyword>
<reference evidence="3 4" key="1">
    <citation type="submission" date="2021-01" db="EMBL/GenBank/DDBJ databases">
        <title>Piscinibacter sp. Jin2 Genome sequencing and assembly.</title>
        <authorList>
            <person name="Kim I."/>
        </authorList>
    </citation>
    <scope>NUCLEOTIDE SEQUENCE [LARGE SCALE GENOMIC DNA]</scope>
    <source>
        <strain evidence="3 4">Jin2</strain>
    </source>
</reference>
<feature type="region of interest" description="Disordered" evidence="1">
    <location>
        <begin position="1"/>
        <end position="21"/>
    </location>
</feature>
<protein>
    <submittedName>
        <fullName evidence="3">Uncharacterized protein</fullName>
    </submittedName>
</protein>
<evidence type="ECO:0000313" key="3">
    <source>
        <dbReference type="EMBL" id="MBL0719459.1"/>
    </source>
</evidence>
<comment type="caution">
    <text evidence="3">The sequence shown here is derived from an EMBL/GenBank/DDBJ whole genome shotgun (WGS) entry which is preliminary data.</text>
</comment>
<gene>
    <name evidence="3" type="ORF">JI742_06100</name>
</gene>
<dbReference type="EMBL" id="JAERRA010000001">
    <property type="protein sequence ID" value="MBL0719459.1"/>
    <property type="molecule type" value="Genomic_DNA"/>
</dbReference>
<feature type="compositionally biased region" description="Pro residues" evidence="1">
    <location>
        <begin position="1"/>
        <end position="10"/>
    </location>
</feature>